<dbReference type="InterPro" id="IPR017871">
    <property type="entry name" value="ABC_transporter-like_CS"/>
</dbReference>
<evidence type="ECO:0000313" key="14">
    <source>
        <dbReference type="Proteomes" id="UP000245634"/>
    </source>
</evidence>
<dbReference type="GO" id="GO:0005886">
    <property type="term" value="C:plasma membrane"/>
    <property type="evidence" value="ECO:0007669"/>
    <property type="project" value="UniProtKB-SubCell"/>
</dbReference>
<sequence length="620" mass="68176">MSKSKDQAAPPLVSSGPGPRAGFGGQGRGGPVVKPKNFKATLQRLWQYFGKERKILTLILLFIVLDSVLMLSAPYLLGKSIDAMSLTRGTVDFGLLELTVFALLVAYLTDAVLTFLQGWLMAGVSQRIVKNLRRALFAKLQKLPVAFFDTRTHGELMSRLSNDIDNVSNTISQSTTQLMSGVIVILGTLVMMIVLSPILTLASLVTIPLVFLLTRTIARKTSVLFKNQQIQLGKLNGHIEETITGLHVVKAFNHEEKVIEQFDLVNSKLSEIGVKAQIWSGFLMPIMNVINNIGFTVVAVVGAMLAIKSLVTIGVIASFLSYSRQFVRPLNDLANIFNVLQSGVAGAERVFEILDEQEEPTDPPGAIELTQPKGHVVFEDVRFGYRPDVSIFENVSFESEQGSSTALVGPTGAGKTTIVNLLTRFYDVTGGTIYLDGRDIRDYTRDSLRRSFGIVLQDTYLFSGTIKENIKYGNPEATDAEVEAAAAMANADVFIKRLPKQYDTLLSENGSNLSQGQRQLLAIARVILAKPALLILDEATSSIDTRTELHIQEALLQIMKGRTSFIIAHRLNTIRDADTIMVVDQGQIVEQGSHDDLIELQGRYHSMFVNQFKNLEGANE</sequence>
<dbReference type="CDD" id="cd18547">
    <property type="entry name" value="ABC_6TM_Tm288_like"/>
    <property type="match status" value="1"/>
</dbReference>
<dbReference type="GO" id="GO:0015421">
    <property type="term" value="F:ABC-type oligopeptide transporter activity"/>
    <property type="evidence" value="ECO:0007669"/>
    <property type="project" value="TreeGrafter"/>
</dbReference>
<dbReference type="Pfam" id="PF00664">
    <property type="entry name" value="ABC_membrane"/>
    <property type="match status" value="1"/>
</dbReference>
<organism evidence="13 14">
    <name type="scientific">Tumebacillus permanentifrigoris</name>
    <dbReference type="NCBI Taxonomy" id="378543"/>
    <lineage>
        <taxon>Bacteria</taxon>
        <taxon>Bacillati</taxon>
        <taxon>Bacillota</taxon>
        <taxon>Bacilli</taxon>
        <taxon>Bacillales</taxon>
        <taxon>Alicyclobacillaceae</taxon>
        <taxon>Tumebacillus</taxon>
    </lineage>
</organism>
<feature type="domain" description="ABC transporter" evidence="11">
    <location>
        <begin position="376"/>
        <end position="610"/>
    </location>
</feature>
<dbReference type="GO" id="GO:0016887">
    <property type="term" value="F:ATP hydrolysis activity"/>
    <property type="evidence" value="ECO:0007669"/>
    <property type="project" value="InterPro"/>
</dbReference>
<keyword evidence="14" id="KW-1185">Reference proteome</keyword>
<dbReference type="PROSITE" id="PS50929">
    <property type="entry name" value="ABC_TM1F"/>
    <property type="match status" value="1"/>
</dbReference>
<keyword evidence="5" id="KW-0547">Nucleotide-binding</keyword>
<keyword evidence="8 10" id="KW-0472">Membrane</keyword>
<feature type="transmembrane region" description="Helical" evidence="10">
    <location>
        <begin position="98"/>
        <end position="124"/>
    </location>
</feature>
<dbReference type="EMBL" id="QGGL01000001">
    <property type="protein sequence ID" value="PWK16506.1"/>
    <property type="molecule type" value="Genomic_DNA"/>
</dbReference>
<dbReference type="InterPro" id="IPR036640">
    <property type="entry name" value="ABC1_TM_sf"/>
</dbReference>
<keyword evidence="2" id="KW-0813">Transport</keyword>
<dbReference type="SUPFAM" id="SSF52540">
    <property type="entry name" value="P-loop containing nucleoside triphosphate hydrolases"/>
    <property type="match status" value="1"/>
</dbReference>
<dbReference type="Pfam" id="PF00005">
    <property type="entry name" value="ABC_tran"/>
    <property type="match status" value="1"/>
</dbReference>
<dbReference type="GO" id="GO:0005524">
    <property type="term" value="F:ATP binding"/>
    <property type="evidence" value="ECO:0007669"/>
    <property type="project" value="UniProtKB-KW"/>
</dbReference>
<evidence type="ECO:0000259" key="12">
    <source>
        <dbReference type="PROSITE" id="PS50929"/>
    </source>
</evidence>
<dbReference type="Gene3D" id="1.20.1560.10">
    <property type="entry name" value="ABC transporter type 1, transmembrane domain"/>
    <property type="match status" value="1"/>
</dbReference>
<comment type="subcellular location">
    <subcellularLocation>
        <location evidence="1">Cell membrane</location>
        <topology evidence="1">Multi-pass membrane protein</topology>
    </subcellularLocation>
</comment>
<dbReference type="Gene3D" id="3.40.50.300">
    <property type="entry name" value="P-loop containing nucleotide triphosphate hydrolases"/>
    <property type="match status" value="1"/>
</dbReference>
<evidence type="ECO:0000256" key="8">
    <source>
        <dbReference type="ARBA" id="ARBA00023136"/>
    </source>
</evidence>
<accession>A0A316DFS5</accession>
<evidence type="ECO:0000256" key="9">
    <source>
        <dbReference type="SAM" id="MobiDB-lite"/>
    </source>
</evidence>
<dbReference type="FunFam" id="3.40.50.300:FF:000287">
    <property type="entry name" value="Multidrug ABC transporter ATP-binding protein"/>
    <property type="match status" value="1"/>
</dbReference>
<evidence type="ECO:0000313" key="13">
    <source>
        <dbReference type="EMBL" id="PWK16506.1"/>
    </source>
</evidence>
<dbReference type="InterPro" id="IPR003439">
    <property type="entry name" value="ABC_transporter-like_ATP-bd"/>
</dbReference>
<dbReference type="SUPFAM" id="SSF90123">
    <property type="entry name" value="ABC transporter transmembrane region"/>
    <property type="match status" value="1"/>
</dbReference>
<dbReference type="PROSITE" id="PS50893">
    <property type="entry name" value="ABC_TRANSPORTER_2"/>
    <property type="match status" value="1"/>
</dbReference>
<dbReference type="RefSeq" id="WP_109685649.1">
    <property type="nucleotide sequence ID" value="NZ_QGGL01000001.1"/>
</dbReference>
<feature type="domain" description="ABC transmembrane type-1" evidence="12">
    <location>
        <begin position="58"/>
        <end position="342"/>
    </location>
</feature>
<feature type="transmembrane region" description="Helical" evidence="10">
    <location>
        <begin position="293"/>
        <end position="320"/>
    </location>
</feature>
<dbReference type="PANTHER" id="PTHR43394">
    <property type="entry name" value="ATP-DEPENDENT PERMEASE MDL1, MITOCHONDRIAL"/>
    <property type="match status" value="1"/>
</dbReference>
<gene>
    <name evidence="13" type="ORF">C7459_101372</name>
</gene>
<protein>
    <submittedName>
        <fullName evidence="13">ATP-binding cassette subfamily B protein</fullName>
    </submittedName>
</protein>
<evidence type="ECO:0000256" key="4">
    <source>
        <dbReference type="ARBA" id="ARBA00022692"/>
    </source>
</evidence>
<feature type="transmembrane region" description="Helical" evidence="10">
    <location>
        <begin position="55"/>
        <end position="78"/>
    </location>
</feature>
<evidence type="ECO:0000256" key="3">
    <source>
        <dbReference type="ARBA" id="ARBA00022475"/>
    </source>
</evidence>
<dbReference type="OrthoDB" id="1240423at2"/>
<reference evidence="13 14" key="1">
    <citation type="submission" date="2018-05" db="EMBL/GenBank/DDBJ databases">
        <title>Genomic Encyclopedia of Type Strains, Phase IV (KMG-IV): sequencing the most valuable type-strain genomes for metagenomic binning, comparative biology and taxonomic classification.</title>
        <authorList>
            <person name="Goeker M."/>
        </authorList>
    </citation>
    <scope>NUCLEOTIDE SEQUENCE [LARGE SCALE GENOMIC DNA]</scope>
    <source>
        <strain evidence="13 14">DSM 18773</strain>
    </source>
</reference>
<evidence type="ECO:0000256" key="1">
    <source>
        <dbReference type="ARBA" id="ARBA00004651"/>
    </source>
</evidence>
<dbReference type="InterPro" id="IPR027417">
    <property type="entry name" value="P-loop_NTPase"/>
</dbReference>
<keyword evidence="3" id="KW-1003">Cell membrane</keyword>
<dbReference type="InterPro" id="IPR003593">
    <property type="entry name" value="AAA+_ATPase"/>
</dbReference>
<evidence type="ECO:0000256" key="7">
    <source>
        <dbReference type="ARBA" id="ARBA00022989"/>
    </source>
</evidence>
<proteinExistence type="predicted"/>
<keyword evidence="6 13" id="KW-0067">ATP-binding</keyword>
<feature type="region of interest" description="Disordered" evidence="9">
    <location>
        <begin position="1"/>
        <end position="32"/>
    </location>
</feature>
<evidence type="ECO:0000256" key="10">
    <source>
        <dbReference type="SAM" id="Phobius"/>
    </source>
</evidence>
<feature type="transmembrane region" description="Helical" evidence="10">
    <location>
        <begin position="201"/>
        <end position="218"/>
    </location>
</feature>
<dbReference type="PANTHER" id="PTHR43394:SF1">
    <property type="entry name" value="ATP-BINDING CASSETTE SUB-FAMILY B MEMBER 10, MITOCHONDRIAL"/>
    <property type="match status" value="1"/>
</dbReference>
<evidence type="ECO:0000256" key="2">
    <source>
        <dbReference type="ARBA" id="ARBA00022448"/>
    </source>
</evidence>
<evidence type="ECO:0000259" key="11">
    <source>
        <dbReference type="PROSITE" id="PS50893"/>
    </source>
</evidence>
<dbReference type="SMART" id="SM00382">
    <property type="entry name" value="AAA"/>
    <property type="match status" value="1"/>
</dbReference>
<evidence type="ECO:0000256" key="5">
    <source>
        <dbReference type="ARBA" id="ARBA00022741"/>
    </source>
</evidence>
<evidence type="ECO:0000256" key="6">
    <source>
        <dbReference type="ARBA" id="ARBA00022840"/>
    </source>
</evidence>
<comment type="caution">
    <text evidence="13">The sequence shown here is derived from an EMBL/GenBank/DDBJ whole genome shotgun (WGS) entry which is preliminary data.</text>
</comment>
<dbReference type="CDD" id="cd03254">
    <property type="entry name" value="ABCC_Glucan_exporter_like"/>
    <property type="match status" value="1"/>
</dbReference>
<dbReference type="InterPro" id="IPR039421">
    <property type="entry name" value="Type_1_exporter"/>
</dbReference>
<dbReference type="InterPro" id="IPR011527">
    <property type="entry name" value="ABC1_TM_dom"/>
</dbReference>
<dbReference type="Proteomes" id="UP000245634">
    <property type="component" value="Unassembled WGS sequence"/>
</dbReference>
<dbReference type="PROSITE" id="PS00211">
    <property type="entry name" value="ABC_TRANSPORTER_1"/>
    <property type="match status" value="1"/>
</dbReference>
<name>A0A316DFS5_9BACL</name>
<feature type="compositionally biased region" description="Gly residues" evidence="9">
    <location>
        <begin position="19"/>
        <end position="30"/>
    </location>
</feature>
<dbReference type="FunFam" id="1.20.1560.10:FF:000011">
    <property type="entry name" value="Multidrug ABC transporter ATP-binding protein"/>
    <property type="match status" value="1"/>
</dbReference>
<keyword evidence="7 10" id="KW-1133">Transmembrane helix</keyword>
<dbReference type="AlphaFoldDB" id="A0A316DFS5"/>
<keyword evidence="4 10" id="KW-0812">Transmembrane</keyword>
<feature type="transmembrane region" description="Helical" evidence="10">
    <location>
        <begin position="178"/>
        <end position="195"/>
    </location>
</feature>